<proteinExistence type="predicted"/>
<dbReference type="OMA" id="ICYELLY"/>
<sequence>MDNLIKEFDELKLSKEKSIIKHLSADEQIVASFNVFKYNEYLNRQERTLMITNKCVYNLKNHSIKRVIPFPKIEAITVAYFGSEFVIHVPSEYDYRYYSLDKIESILLFITQEYVKSQQKKLKFFFKEEISLQGYWTTKANRKKANNLMPQESPFLLDYDGLLDKMNNKNQQESNTSQATRQQNGSQVQTRTSVRAQSQTIWTNNQQRKDVCLEDFQLLKVLGGGAFGKVLLVEDKQTQEWFAMKVIKKQVIIQNGKFEHTKTEKAILEHVNFPFLVNLVYAFQDNQHIFFVMQFLKGGELYQYLKRDGRFTESRTKFYIAQLILALGHLHSKNIIYRDLKLENIVMDSTGYICLTDFGLAKKIIHQQQIATTFCGTAEYLSPEILKGDGQDFTADWWALGIICYELLYGNTPFHNKNAHQMFEQIKYAKLEFKNTVAISNEAKDFIEKCLTKDKTKRLGAINGQSDVQAHPWFNDIDFNKLLKKEYSPEFVPVTEGMSWISNFDKDFTKLSARITNNPNDQFSTDSFNDIFKDF</sequence>
<keyword evidence="6 7" id="KW-0067">ATP-binding</keyword>
<dbReference type="STRING" id="312017.I7LZL5"/>
<dbReference type="Proteomes" id="UP000009168">
    <property type="component" value="Unassembled WGS sequence"/>
</dbReference>
<feature type="domain" description="Protein kinase" evidence="9">
    <location>
        <begin position="216"/>
        <end position="474"/>
    </location>
</feature>
<protein>
    <submittedName>
        <fullName evidence="12">Serine/Threonine kinase domain protein</fullName>
    </submittedName>
</protein>
<dbReference type="PROSITE" id="PS00108">
    <property type="entry name" value="PROTEIN_KINASE_ST"/>
    <property type="match status" value="1"/>
</dbReference>
<dbReference type="FunFam" id="1.10.510.10:FF:000008">
    <property type="entry name" value="Non-specific serine/threonine protein kinase"/>
    <property type="match status" value="1"/>
</dbReference>
<dbReference type="InterPro" id="IPR000961">
    <property type="entry name" value="AGC-kinase_C"/>
</dbReference>
<dbReference type="eggNOG" id="KOG0598">
    <property type="taxonomic scope" value="Eukaryota"/>
</dbReference>
<dbReference type="InterPro" id="IPR008271">
    <property type="entry name" value="Ser/Thr_kinase_AS"/>
</dbReference>
<dbReference type="GO" id="GO:0005524">
    <property type="term" value="F:ATP binding"/>
    <property type="evidence" value="ECO:0007669"/>
    <property type="project" value="UniProtKB-UniRule"/>
</dbReference>
<evidence type="ECO:0000256" key="3">
    <source>
        <dbReference type="ARBA" id="ARBA00022679"/>
    </source>
</evidence>
<dbReference type="InParanoid" id="I7LZL5"/>
<feature type="domain" description="TH1" evidence="11">
    <location>
        <begin position="1"/>
        <end position="176"/>
    </location>
</feature>
<evidence type="ECO:0000256" key="5">
    <source>
        <dbReference type="ARBA" id="ARBA00022777"/>
    </source>
</evidence>
<evidence type="ECO:0000256" key="6">
    <source>
        <dbReference type="ARBA" id="ARBA00022840"/>
    </source>
</evidence>
<evidence type="ECO:0000259" key="9">
    <source>
        <dbReference type="PROSITE" id="PS50011"/>
    </source>
</evidence>
<feature type="domain" description="AGC-kinase C-terminal" evidence="10">
    <location>
        <begin position="475"/>
        <end position="535"/>
    </location>
</feature>
<evidence type="ECO:0000313" key="13">
    <source>
        <dbReference type="Proteomes" id="UP000009168"/>
    </source>
</evidence>
<dbReference type="FunFam" id="3.30.200.20:FF:000042">
    <property type="entry name" value="Aurora kinase A"/>
    <property type="match status" value="1"/>
</dbReference>
<dbReference type="Pfam" id="PF06017">
    <property type="entry name" value="Myosin_TH1"/>
    <property type="match status" value="1"/>
</dbReference>
<dbReference type="Gene3D" id="3.30.200.20">
    <property type="entry name" value="Phosphorylase Kinase, domain 1"/>
    <property type="match status" value="1"/>
</dbReference>
<evidence type="ECO:0000259" key="11">
    <source>
        <dbReference type="PROSITE" id="PS51757"/>
    </source>
</evidence>
<dbReference type="PROSITE" id="PS51757">
    <property type="entry name" value="TH1"/>
    <property type="match status" value="1"/>
</dbReference>
<keyword evidence="3" id="KW-0808">Transferase</keyword>
<dbReference type="InterPro" id="IPR010926">
    <property type="entry name" value="Myosin_TH1"/>
</dbReference>
<reference evidence="13" key="1">
    <citation type="journal article" date="2006" name="PLoS Biol.">
        <title>Macronuclear genome sequence of the ciliate Tetrahymena thermophila, a model eukaryote.</title>
        <authorList>
            <person name="Eisen J.A."/>
            <person name="Coyne R.S."/>
            <person name="Wu M."/>
            <person name="Wu D."/>
            <person name="Thiagarajan M."/>
            <person name="Wortman J.R."/>
            <person name="Badger J.H."/>
            <person name="Ren Q."/>
            <person name="Amedeo P."/>
            <person name="Jones K.M."/>
            <person name="Tallon L.J."/>
            <person name="Delcher A.L."/>
            <person name="Salzberg S.L."/>
            <person name="Silva J.C."/>
            <person name="Haas B.J."/>
            <person name="Majoros W.H."/>
            <person name="Farzad M."/>
            <person name="Carlton J.M."/>
            <person name="Smith R.K. Jr."/>
            <person name="Garg J."/>
            <person name="Pearlman R.E."/>
            <person name="Karrer K.M."/>
            <person name="Sun L."/>
            <person name="Manning G."/>
            <person name="Elde N.C."/>
            <person name="Turkewitz A.P."/>
            <person name="Asai D.J."/>
            <person name="Wilkes D.E."/>
            <person name="Wang Y."/>
            <person name="Cai H."/>
            <person name="Collins K."/>
            <person name="Stewart B.A."/>
            <person name="Lee S.R."/>
            <person name="Wilamowska K."/>
            <person name="Weinberg Z."/>
            <person name="Ruzzo W.L."/>
            <person name="Wloga D."/>
            <person name="Gaertig J."/>
            <person name="Frankel J."/>
            <person name="Tsao C.-C."/>
            <person name="Gorovsky M.A."/>
            <person name="Keeling P.J."/>
            <person name="Waller R.F."/>
            <person name="Patron N.J."/>
            <person name="Cherry J.M."/>
            <person name="Stover N.A."/>
            <person name="Krieger C.J."/>
            <person name="del Toro C."/>
            <person name="Ryder H.F."/>
            <person name="Williamson S.C."/>
            <person name="Barbeau R.A."/>
            <person name="Hamilton E.P."/>
            <person name="Orias E."/>
        </authorList>
    </citation>
    <scope>NUCLEOTIDE SEQUENCE [LARGE SCALE GENOMIC DNA]</scope>
    <source>
        <strain evidence="13">SB210</strain>
    </source>
</reference>
<dbReference type="GeneID" id="7840370"/>
<name>I7LZL5_TETTS</name>
<evidence type="ECO:0000313" key="12">
    <source>
        <dbReference type="EMBL" id="EAR84156.1"/>
    </source>
</evidence>
<dbReference type="CDD" id="cd05123">
    <property type="entry name" value="STKc_AGC"/>
    <property type="match status" value="1"/>
</dbReference>
<keyword evidence="1" id="KW-0723">Serine/threonine-protein kinase</keyword>
<dbReference type="PROSITE" id="PS50011">
    <property type="entry name" value="PROTEIN_KINASE_DOM"/>
    <property type="match status" value="1"/>
</dbReference>
<dbReference type="SMART" id="SM00220">
    <property type="entry name" value="S_TKc"/>
    <property type="match status" value="1"/>
</dbReference>
<dbReference type="Gene3D" id="1.10.510.10">
    <property type="entry name" value="Transferase(Phosphotransferase) domain 1"/>
    <property type="match status" value="1"/>
</dbReference>
<dbReference type="PROSITE" id="PS00107">
    <property type="entry name" value="PROTEIN_KINASE_ATP"/>
    <property type="match status" value="1"/>
</dbReference>
<keyword evidence="13" id="KW-1185">Reference proteome</keyword>
<dbReference type="SUPFAM" id="SSF56112">
    <property type="entry name" value="Protein kinase-like (PK-like)"/>
    <property type="match status" value="1"/>
</dbReference>
<dbReference type="InterPro" id="IPR017441">
    <property type="entry name" value="Protein_kinase_ATP_BS"/>
</dbReference>
<accession>I7LZL5</accession>
<evidence type="ECO:0000256" key="2">
    <source>
        <dbReference type="ARBA" id="ARBA00022553"/>
    </source>
</evidence>
<dbReference type="AlphaFoldDB" id="I7LZL5"/>
<dbReference type="EMBL" id="GG662432">
    <property type="protein sequence ID" value="EAR84156.1"/>
    <property type="molecule type" value="Genomic_DNA"/>
</dbReference>
<dbReference type="SMART" id="SM00133">
    <property type="entry name" value="S_TK_X"/>
    <property type="match status" value="1"/>
</dbReference>
<feature type="binding site" evidence="7">
    <location>
        <position position="249"/>
    </location>
    <ligand>
        <name>ATP</name>
        <dbReference type="ChEBI" id="CHEBI:30616"/>
    </ligand>
</feature>
<dbReference type="KEGG" id="tet:TTHERM_00723410"/>
<keyword evidence="5 12" id="KW-0418">Kinase</keyword>
<evidence type="ECO:0000256" key="8">
    <source>
        <dbReference type="SAM" id="MobiDB-lite"/>
    </source>
</evidence>
<evidence type="ECO:0000259" key="10">
    <source>
        <dbReference type="PROSITE" id="PS51285"/>
    </source>
</evidence>
<dbReference type="RefSeq" id="XP_001031819.1">
    <property type="nucleotide sequence ID" value="XM_001031819.3"/>
</dbReference>
<evidence type="ECO:0000256" key="1">
    <source>
        <dbReference type="ARBA" id="ARBA00022527"/>
    </source>
</evidence>
<organism evidence="12 13">
    <name type="scientific">Tetrahymena thermophila (strain SB210)</name>
    <dbReference type="NCBI Taxonomy" id="312017"/>
    <lineage>
        <taxon>Eukaryota</taxon>
        <taxon>Sar</taxon>
        <taxon>Alveolata</taxon>
        <taxon>Ciliophora</taxon>
        <taxon>Intramacronucleata</taxon>
        <taxon>Oligohymenophorea</taxon>
        <taxon>Hymenostomatida</taxon>
        <taxon>Tetrahymenina</taxon>
        <taxon>Tetrahymenidae</taxon>
        <taxon>Tetrahymena</taxon>
    </lineage>
</organism>
<dbReference type="OrthoDB" id="283727at2759"/>
<feature type="region of interest" description="Disordered" evidence="8">
    <location>
        <begin position="171"/>
        <end position="193"/>
    </location>
</feature>
<dbReference type="Pfam" id="PF00069">
    <property type="entry name" value="Pkinase"/>
    <property type="match status" value="1"/>
</dbReference>
<keyword evidence="2" id="KW-0597">Phosphoprotein</keyword>
<dbReference type="InterPro" id="IPR000719">
    <property type="entry name" value="Prot_kinase_dom"/>
</dbReference>
<evidence type="ECO:0000256" key="4">
    <source>
        <dbReference type="ARBA" id="ARBA00022741"/>
    </source>
</evidence>
<evidence type="ECO:0000256" key="7">
    <source>
        <dbReference type="PROSITE-ProRule" id="PRU10141"/>
    </source>
</evidence>
<dbReference type="PANTHER" id="PTHR24351">
    <property type="entry name" value="RIBOSOMAL PROTEIN S6 KINASE"/>
    <property type="match status" value="1"/>
</dbReference>
<dbReference type="InterPro" id="IPR045270">
    <property type="entry name" value="STKc_AGC"/>
</dbReference>
<keyword evidence="4 7" id="KW-0547">Nucleotide-binding</keyword>
<gene>
    <name evidence="12" type="ORF">TTHERM_00723410</name>
</gene>
<dbReference type="GO" id="GO:0016459">
    <property type="term" value="C:myosin complex"/>
    <property type="evidence" value="ECO:0007669"/>
    <property type="project" value="InterPro"/>
</dbReference>
<dbReference type="GO" id="GO:0004674">
    <property type="term" value="F:protein serine/threonine kinase activity"/>
    <property type="evidence" value="ECO:0007669"/>
    <property type="project" value="UniProtKB-KW"/>
</dbReference>
<dbReference type="InterPro" id="IPR011009">
    <property type="entry name" value="Kinase-like_dom_sf"/>
</dbReference>
<dbReference type="GO" id="GO:0003774">
    <property type="term" value="F:cytoskeletal motor activity"/>
    <property type="evidence" value="ECO:0007669"/>
    <property type="project" value="InterPro"/>
</dbReference>
<dbReference type="HOGENOM" id="CLU_000288_63_46_1"/>
<dbReference type="PROSITE" id="PS51285">
    <property type="entry name" value="AGC_KINASE_CTER"/>
    <property type="match status" value="1"/>
</dbReference>